<gene>
    <name evidence="1" type="ORF">ERS852406_00391</name>
</gene>
<dbReference type="Pfam" id="PF10722">
    <property type="entry name" value="YbjN"/>
    <property type="match status" value="1"/>
</dbReference>
<dbReference type="EMBL" id="CYYV01000002">
    <property type="protein sequence ID" value="CUN57856.1"/>
    <property type="molecule type" value="Genomic_DNA"/>
</dbReference>
<dbReference type="AlphaFoldDB" id="A0A173Y3N5"/>
<sequence length="192" mass="21814">MKKSTYSNEIAKAVEQFLKEKNWHFDFLEKAGLFKFDLKISSKIRKIKYVIDVKNDELVVYGICPVHADEKDEEMMAQMSEFLHRANYGLKNGCFEFDYEDGEIGFRSYIDCDGRLPSAENVKNSIYCTAAMFEQYGDGITSIVFADYLAQEAIAMCEKPLEEQFSDDELDEAELGEAFARLVGGLGGVVKI</sequence>
<evidence type="ECO:0000313" key="2">
    <source>
        <dbReference type="Proteomes" id="UP000095706"/>
    </source>
</evidence>
<accession>A0A173Y3N5</accession>
<organism evidence="1 2">
    <name type="scientific">Fusicatenibacter saccharivorans</name>
    <dbReference type="NCBI Taxonomy" id="1150298"/>
    <lineage>
        <taxon>Bacteria</taxon>
        <taxon>Bacillati</taxon>
        <taxon>Bacillota</taxon>
        <taxon>Clostridia</taxon>
        <taxon>Lachnospirales</taxon>
        <taxon>Lachnospiraceae</taxon>
        <taxon>Fusicatenibacter</taxon>
    </lineage>
</organism>
<dbReference type="InterPro" id="IPR019660">
    <property type="entry name" value="Put_sensory_transdc_reg_YbjN"/>
</dbReference>
<dbReference type="RefSeq" id="WP_055226108.1">
    <property type="nucleotide sequence ID" value="NZ_CAXSRP010000008.1"/>
</dbReference>
<dbReference type="Proteomes" id="UP000095706">
    <property type="component" value="Unassembled WGS sequence"/>
</dbReference>
<evidence type="ECO:0000313" key="1">
    <source>
        <dbReference type="EMBL" id="CUN57856.1"/>
    </source>
</evidence>
<protein>
    <submittedName>
        <fullName evidence="1">Uncharacterized conserved protein</fullName>
    </submittedName>
</protein>
<reference evidence="1 2" key="1">
    <citation type="submission" date="2015-09" db="EMBL/GenBank/DDBJ databases">
        <authorList>
            <consortium name="Pathogen Informatics"/>
        </authorList>
    </citation>
    <scope>NUCLEOTIDE SEQUENCE [LARGE SCALE GENOMIC DNA]</scope>
    <source>
        <strain evidence="1 2">2789STDY5608849</strain>
    </source>
</reference>
<name>A0A173Y3N5_9FIRM</name>
<proteinExistence type="predicted"/>